<dbReference type="InterPro" id="IPR052521">
    <property type="entry name" value="Cell_div_SPOR-domain"/>
</dbReference>
<evidence type="ECO:0000313" key="4">
    <source>
        <dbReference type="EMBL" id="SHL41494.1"/>
    </source>
</evidence>
<feature type="domain" description="SPOR" evidence="3">
    <location>
        <begin position="143"/>
        <end position="219"/>
    </location>
</feature>
<dbReference type="InterPro" id="IPR036680">
    <property type="entry name" value="SPOR-like_sf"/>
</dbReference>
<evidence type="ECO:0000256" key="2">
    <source>
        <dbReference type="SAM" id="Phobius"/>
    </source>
</evidence>
<dbReference type="PROSITE" id="PS51724">
    <property type="entry name" value="SPOR"/>
    <property type="match status" value="1"/>
</dbReference>
<dbReference type="PANTHER" id="PTHR38687:SF1">
    <property type="entry name" value="CELL DIVISION PROTEIN DEDD"/>
    <property type="match status" value="1"/>
</dbReference>
<sequence length="221" mass="23574">MKYGMRERISGVVIVVALAVIFVPMLFDEPDNADSRPDPVLTIEPPVEVEQRDVPAPEPPDGLGEIAQPQTHEQREESLAEAEEHARRVQSASDSETDALPEQGTAPAASEPESEPEREDPIAAIAQAADQRRSSSSSSAPAADSSGEWEVQVGSFGNPANAQGLVQQLQDKGFNAYTRPRGNSLTAVYAGPYASSQQAESARAQIKSSVNQNGMVKRVAP</sequence>
<dbReference type="InterPro" id="IPR007730">
    <property type="entry name" value="SPOR-like_dom"/>
</dbReference>
<dbReference type="Pfam" id="PF05036">
    <property type="entry name" value="SPOR"/>
    <property type="match status" value="1"/>
</dbReference>
<dbReference type="Proteomes" id="UP000184123">
    <property type="component" value="Unassembled WGS sequence"/>
</dbReference>
<feature type="compositionally biased region" description="Low complexity" evidence="1">
    <location>
        <begin position="122"/>
        <end position="146"/>
    </location>
</feature>
<dbReference type="EMBL" id="FRCA01000001">
    <property type="protein sequence ID" value="SHL41494.1"/>
    <property type="molecule type" value="Genomic_DNA"/>
</dbReference>
<feature type="transmembrane region" description="Helical" evidence="2">
    <location>
        <begin position="9"/>
        <end position="27"/>
    </location>
</feature>
<dbReference type="GO" id="GO:0030428">
    <property type="term" value="C:cell septum"/>
    <property type="evidence" value="ECO:0007669"/>
    <property type="project" value="TreeGrafter"/>
</dbReference>
<dbReference type="AlphaFoldDB" id="A0A1M7AFQ5"/>
<feature type="region of interest" description="Disordered" evidence="1">
    <location>
        <begin position="28"/>
        <end position="164"/>
    </location>
</feature>
<dbReference type="GO" id="GO:0032506">
    <property type="term" value="P:cytokinetic process"/>
    <property type="evidence" value="ECO:0007669"/>
    <property type="project" value="TreeGrafter"/>
</dbReference>
<dbReference type="PANTHER" id="PTHR38687">
    <property type="entry name" value="CELL DIVISION PROTEIN DEDD-RELATED"/>
    <property type="match status" value="1"/>
</dbReference>
<name>A0A1M7AFQ5_9GAMM</name>
<evidence type="ECO:0000256" key="1">
    <source>
        <dbReference type="SAM" id="MobiDB-lite"/>
    </source>
</evidence>
<keyword evidence="2" id="KW-0812">Transmembrane</keyword>
<evidence type="ECO:0000259" key="3">
    <source>
        <dbReference type="PROSITE" id="PS51724"/>
    </source>
</evidence>
<dbReference type="STRING" id="44933.SAMN05660971_00492"/>
<feature type="region of interest" description="Disordered" evidence="1">
    <location>
        <begin position="197"/>
        <end position="221"/>
    </location>
</feature>
<dbReference type="GO" id="GO:0042834">
    <property type="term" value="F:peptidoglycan binding"/>
    <property type="evidence" value="ECO:0007669"/>
    <property type="project" value="InterPro"/>
</dbReference>
<dbReference type="Gene3D" id="3.30.70.1070">
    <property type="entry name" value="Sporulation related repeat"/>
    <property type="match status" value="1"/>
</dbReference>
<protein>
    <submittedName>
        <fullName evidence="4">DedD protein</fullName>
    </submittedName>
</protein>
<keyword evidence="2" id="KW-1133">Transmembrane helix</keyword>
<dbReference type="GO" id="GO:0032153">
    <property type="term" value="C:cell division site"/>
    <property type="evidence" value="ECO:0007669"/>
    <property type="project" value="TreeGrafter"/>
</dbReference>
<reference evidence="4 5" key="1">
    <citation type="submission" date="2016-11" db="EMBL/GenBank/DDBJ databases">
        <authorList>
            <person name="Jaros S."/>
            <person name="Januszkiewicz K."/>
            <person name="Wedrychowicz H."/>
        </authorList>
    </citation>
    <scope>NUCLEOTIDE SEQUENCE [LARGE SCALE GENOMIC DNA]</scope>
    <source>
        <strain evidence="4 5">DSM 4740</strain>
    </source>
</reference>
<evidence type="ECO:0000313" key="5">
    <source>
        <dbReference type="Proteomes" id="UP000184123"/>
    </source>
</evidence>
<proteinExistence type="predicted"/>
<keyword evidence="2" id="KW-0472">Membrane</keyword>
<gene>
    <name evidence="4" type="ORF">SAMN05660971_00492</name>
</gene>
<accession>A0A1M7AFQ5</accession>
<feature type="compositionally biased region" description="Basic and acidic residues" evidence="1">
    <location>
        <begin position="72"/>
        <end position="87"/>
    </location>
</feature>
<dbReference type="SUPFAM" id="SSF110997">
    <property type="entry name" value="Sporulation related repeat"/>
    <property type="match status" value="1"/>
</dbReference>
<organism evidence="4 5">
    <name type="scientific">Halomonas cupida</name>
    <dbReference type="NCBI Taxonomy" id="44933"/>
    <lineage>
        <taxon>Bacteria</taxon>
        <taxon>Pseudomonadati</taxon>
        <taxon>Pseudomonadota</taxon>
        <taxon>Gammaproteobacteria</taxon>
        <taxon>Oceanospirillales</taxon>
        <taxon>Halomonadaceae</taxon>
        <taxon>Halomonas</taxon>
    </lineage>
</organism>